<dbReference type="InterPro" id="IPR010614">
    <property type="entry name" value="RAD3-like_helicase_DEAD"/>
</dbReference>
<evidence type="ECO:0000313" key="3">
    <source>
        <dbReference type="Proteomes" id="UP000237105"/>
    </source>
</evidence>
<dbReference type="GO" id="GO:0003678">
    <property type="term" value="F:DNA helicase activity"/>
    <property type="evidence" value="ECO:0007669"/>
    <property type="project" value="InterPro"/>
</dbReference>
<protein>
    <submittedName>
        <fullName evidence="2">DEAD</fullName>
    </submittedName>
</protein>
<name>A0A2P5BFG8_PARAD</name>
<comment type="caution">
    <text evidence="2">The sequence shown here is derived from an EMBL/GenBank/DDBJ whole genome shotgun (WGS) entry which is preliminary data.</text>
</comment>
<dbReference type="Proteomes" id="UP000237105">
    <property type="component" value="Unassembled WGS sequence"/>
</dbReference>
<dbReference type="EMBL" id="JXTB01000293">
    <property type="protein sequence ID" value="PON47532.1"/>
    <property type="molecule type" value="Genomic_DNA"/>
</dbReference>
<proteinExistence type="predicted"/>
<dbReference type="STRING" id="3476.A0A2P5BFG8"/>
<reference evidence="3" key="1">
    <citation type="submission" date="2016-06" db="EMBL/GenBank/DDBJ databases">
        <title>Parallel loss of symbiosis genes in relatives of nitrogen-fixing non-legume Parasponia.</title>
        <authorList>
            <person name="Van Velzen R."/>
            <person name="Holmer R."/>
            <person name="Bu F."/>
            <person name="Rutten L."/>
            <person name="Van Zeijl A."/>
            <person name="Liu W."/>
            <person name="Santuari L."/>
            <person name="Cao Q."/>
            <person name="Sharma T."/>
            <person name="Shen D."/>
            <person name="Roswanjaya Y."/>
            <person name="Wardhani T."/>
            <person name="Kalhor M.S."/>
            <person name="Jansen J."/>
            <person name="Van den Hoogen J."/>
            <person name="Gungor B."/>
            <person name="Hartog M."/>
            <person name="Hontelez J."/>
            <person name="Verver J."/>
            <person name="Yang W.-C."/>
            <person name="Schijlen E."/>
            <person name="Repin R."/>
            <person name="Schilthuizen M."/>
            <person name="Schranz E."/>
            <person name="Heidstra R."/>
            <person name="Miyata K."/>
            <person name="Fedorova E."/>
            <person name="Kohlen W."/>
            <person name="Bisseling T."/>
            <person name="Smit S."/>
            <person name="Geurts R."/>
        </authorList>
    </citation>
    <scope>NUCLEOTIDE SEQUENCE [LARGE SCALE GENOMIC DNA]</scope>
    <source>
        <strain evidence="3">cv. WU1-14</strain>
    </source>
</reference>
<dbReference type="GO" id="GO:0005524">
    <property type="term" value="F:ATP binding"/>
    <property type="evidence" value="ECO:0007669"/>
    <property type="project" value="InterPro"/>
</dbReference>
<dbReference type="AlphaFoldDB" id="A0A2P5BFG8"/>
<dbReference type="Pfam" id="PF06733">
    <property type="entry name" value="DEAD_2"/>
    <property type="match status" value="1"/>
</dbReference>
<accession>A0A2P5BFG8</accession>
<dbReference type="OrthoDB" id="272481at2759"/>
<feature type="domain" description="RAD3-like helicase DEAD" evidence="1">
    <location>
        <begin position="63"/>
        <end position="153"/>
    </location>
</feature>
<sequence>MGGFLAPPRGTAAELIPRIGQPKKVPRRKRTTSRLSCTSFDHEPKPFFSCSLCVMLCLHLVESKEILTFGLSFYKNLCVNTRVIAKENRDSVNAACRKLITTWFRVLATKNPSILTCVFFEQFKWAIPIAILPYGISTLQDLRAFGKEKGWCPTS</sequence>
<evidence type="ECO:0000259" key="1">
    <source>
        <dbReference type="Pfam" id="PF06733"/>
    </source>
</evidence>
<organism evidence="2 3">
    <name type="scientific">Parasponia andersonii</name>
    <name type="common">Sponia andersonii</name>
    <dbReference type="NCBI Taxonomy" id="3476"/>
    <lineage>
        <taxon>Eukaryota</taxon>
        <taxon>Viridiplantae</taxon>
        <taxon>Streptophyta</taxon>
        <taxon>Embryophyta</taxon>
        <taxon>Tracheophyta</taxon>
        <taxon>Spermatophyta</taxon>
        <taxon>Magnoliopsida</taxon>
        <taxon>eudicotyledons</taxon>
        <taxon>Gunneridae</taxon>
        <taxon>Pentapetalae</taxon>
        <taxon>rosids</taxon>
        <taxon>fabids</taxon>
        <taxon>Rosales</taxon>
        <taxon>Cannabaceae</taxon>
        <taxon>Parasponia</taxon>
    </lineage>
</organism>
<evidence type="ECO:0000313" key="2">
    <source>
        <dbReference type="EMBL" id="PON47532.1"/>
    </source>
</evidence>
<dbReference type="GO" id="GO:0003677">
    <property type="term" value="F:DNA binding"/>
    <property type="evidence" value="ECO:0007669"/>
    <property type="project" value="InterPro"/>
</dbReference>
<keyword evidence="3" id="KW-1185">Reference proteome</keyword>
<gene>
    <name evidence="2" type="ORF">PanWU01x14_243870</name>
</gene>